<evidence type="ECO:0000256" key="3">
    <source>
        <dbReference type="ARBA" id="ARBA00022538"/>
    </source>
</evidence>
<reference evidence="12" key="2">
    <citation type="submission" date="2018-05" db="EMBL/GenBank/DDBJ databases">
        <title>Genome Sequencing of selected type strains of the family Eggerthellaceae.</title>
        <authorList>
            <person name="Danylec N."/>
            <person name="Stoll D.A."/>
            <person name="Doetsch A."/>
            <person name="Huch M."/>
        </authorList>
    </citation>
    <scope>NUCLEOTIDE SEQUENCE [LARGE SCALE GENOMIC DNA]</scope>
    <source>
        <strain evidence="12">DSM 22006</strain>
    </source>
</reference>
<protein>
    <recommendedName>
        <fullName evidence="1">Trk system potassium uptake protein TrkA</fullName>
    </recommendedName>
</protein>
<evidence type="ECO:0000256" key="6">
    <source>
        <dbReference type="ARBA" id="ARBA00023065"/>
    </source>
</evidence>
<dbReference type="InterPro" id="IPR050721">
    <property type="entry name" value="Trk_Ktr_HKT_K-transport"/>
</dbReference>
<reference evidence="10" key="3">
    <citation type="journal article" date="2019" name="Microbiol. Resour. Announc.">
        <title>Draft Genome Sequences of Type Strains of Gordonibacter faecihominis, Paraeggerthella hongkongensis, Parvibacter caecicola,Slackia equolifaciens, Slackia faecicanis, and Slackia isoflavoniconvertens.</title>
        <authorList>
            <person name="Danylec N."/>
            <person name="Stoll D.A."/>
            <person name="Dotsch A."/>
            <person name="Huch M."/>
        </authorList>
    </citation>
    <scope>NUCLEOTIDE SEQUENCE</scope>
    <source>
        <strain evidence="10">DSM 22006</strain>
    </source>
</reference>
<keyword evidence="12" id="KW-1185">Reference proteome</keyword>
<dbReference type="Pfam" id="PF02254">
    <property type="entry name" value="TrkA_N"/>
    <property type="match status" value="1"/>
</dbReference>
<gene>
    <name evidence="9" type="ORF">C1881_04170</name>
    <name evidence="10" type="ORF">DMP05_05780</name>
</gene>
<dbReference type="EMBL" id="QIBZ01000008">
    <property type="protein sequence ID" value="RNM34873.1"/>
    <property type="molecule type" value="Genomic_DNA"/>
</dbReference>
<dbReference type="Pfam" id="PF02080">
    <property type="entry name" value="TrkA_C"/>
    <property type="match status" value="1"/>
</dbReference>
<dbReference type="PROSITE" id="PS51201">
    <property type="entry name" value="RCK_N"/>
    <property type="match status" value="1"/>
</dbReference>
<accession>A0A369LKX6</accession>
<dbReference type="InterPro" id="IPR006037">
    <property type="entry name" value="RCK_C"/>
</dbReference>
<dbReference type="Gene3D" id="3.30.70.1450">
    <property type="entry name" value="Regulator of K+ conductance, C-terminal domain"/>
    <property type="match status" value="1"/>
</dbReference>
<dbReference type="GeneID" id="98662765"/>
<keyword evidence="3" id="KW-0633">Potassium transport</keyword>
<dbReference type="OrthoDB" id="9775180at2"/>
<evidence type="ECO:0000313" key="12">
    <source>
        <dbReference type="Proteomes" id="UP000271472"/>
    </source>
</evidence>
<evidence type="ECO:0000313" key="9">
    <source>
        <dbReference type="EMBL" id="RDB59337.1"/>
    </source>
</evidence>
<evidence type="ECO:0000259" key="8">
    <source>
        <dbReference type="PROSITE" id="PS51202"/>
    </source>
</evidence>
<dbReference type="Gene3D" id="3.40.50.720">
    <property type="entry name" value="NAD(P)-binding Rossmann-like Domain"/>
    <property type="match status" value="1"/>
</dbReference>
<dbReference type="PANTHER" id="PTHR43833">
    <property type="entry name" value="POTASSIUM CHANNEL PROTEIN 2-RELATED-RELATED"/>
    <property type="match status" value="1"/>
</dbReference>
<name>A0A369LKX6_9ACTN</name>
<dbReference type="PRINTS" id="PR00335">
    <property type="entry name" value="KUPTAKETRKA"/>
</dbReference>
<sequence>MYIVIMGGGKVGEYLASVLLGKGHEVAVLESDRDTADHLSVELQGEYLIINGDGCDSDFQEDAGIRKADVFVAVTGRDDDNLVACEIATRVFNVNRCIARVNNPKNRRIFREVGIESVSSTMLIANMIEEEALMGGVGVVSALSRGDIALLEIAIPQKLRHFKMDDGVPVDVIDLPEGSLLIAVDRREYGEAEVATDDMVLYPGDKAVVVAEHDIVDDVRAVFGAL</sequence>
<proteinExistence type="predicted"/>
<dbReference type="InterPro" id="IPR006036">
    <property type="entry name" value="K_uptake_TrkA"/>
</dbReference>
<dbReference type="Proteomes" id="UP000253975">
    <property type="component" value="Unassembled WGS sequence"/>
</dbReference>
<dbReference type="GO" id="GO:0005886">
    <property type="term" value="C:plasma membrane"/>
    <property type="evidence" value="ECO:0007669"/>
    <property type="project" value="InterPro"/>
</dbReference>
<keyword evidence="2" id="KW-0813">Transport</keyword>
<dbReference type="Proteomes" id="UP000271472">
    <property type="component" value="Unassembled WGS sequence"/>
</dbReference>
<keyword evidence="5" id="KW-0520">NAD</keyword>
<dbReference type="GO" id="GO:0015079">
    <property type="term" value="F:potassium ion transmembrane transporter activity"/>
    <property type="evidence" value="ECO:0007669"/>
    <property type="project" value="InterPro"/>
</dbReference>
<reference evidence="9 11" key="1">
    <citation type="journal article" date="2018" name="Elife">
        <title>Discovery and characterization of a prevalent human gut bacterial enzyme sufficient for the inactivation of a family of plant toxins.</title>
        <authorList>
            <person name="Koppel N."/>
            <person name="Bisanz J.E."/>
            <person name="Pandelia M.E."/>
            <person name="Turnbaugh P.J."/>
            <person name="Balskus E.P."/>
        </authorList>
    </citation>
    <scope>NUCLEOTIDE SEQUENCE [LARGE SCALE GENOMIC DNA]</scope>
    <source>
        <strain evidence="9 11">OB21 GAM31</strain>
    </source>
</reference>
<dbReference type="InterPro" id="IPR036291">
    <property type="entry name" value="NAD(P)-bd_dom_sf"/>
</dbReference>
<dbReference type="RefSeq" id="WP_114615284.1">
    <property type="nucleotide sequence ID" value="NZ_CALIRK010000017.1"/>
</dbReference>
<dbReference type="InterPro" id="IPR003148">
    <property type="entry name" value="RCK_N"/>
</dbReference>
<evidence type="ECO:0000259" key="7">
    <source>
        <dbReference type="PROSITE" id="PS51201"/>
    </source>
</evidence>
<comment type="caution">
    <text evidence="9">The sequence shown here is derived from an EMBL/GenBank/DDBJ whole genome shotgun (WGS) entry which is preliminary data.</text>
</comment>
<feature type="domain" description="RCK N-terminal" evidence="7">
    <location>
        <begin position="1"/>
        <end position="119"/>
    </location>
</feature>
<evidence type="ECO:0000256" key="1">
    <source>
        <dbReference type="ARBA" id="ARBA00017378"/>
    </source>
</evidence>
<dbReference type="InterPro" id="IPR036721">
    <property type="entry name" value="RCK_C_sf"/>
</dbReference>
<feature type="domain" description="RCK C-terminal" evidence="8">
    <location>
        <begin position="138"/>
        <end position="225"/>
    </location>
</feature>
<dbReference type="PANTHER" id="PTHR43833:SF5">
    <property type="entry name" value="TRK SYSTEM POTASSIUM UPTAKE PROTEIN TRKA"/>
    <property type="match status" value="1"/>
</dbReference>
<dbReference type="AlphaFoldDB" id="A0A369LKX6"/>
<evidence type="ECO:0000313" key="10">
    <source>
        <dbReference type="EMBL" id="RNM34873.1"/>
    </source>
</evidence>
<evidence type="ECO:0000256" key="2">
    <source>
        <dbReference type="ARBA" id="ARBA00022448"/>
    </source>
</evidence>
<dbReference type="EMBL" id="PPTO01000005">
    <property type="protein sequence ID" value="RDB59337.1"/>
    <property type="molecule type" value="Genomic_DNA"/>
</dbReference>
<organism evidence="9 11">
    <name type="scientific">Slackia isoflavoniconvertens</name>
    <dbReference type="NCBI Taxonomy" id="572010"/>
    <lineage>
        <taxon>Bacteria</taxon>
        <taxon>Bacillati</taxon>
        <taxon>Actinomycetota</taxon>
        <taxon>Coriobacteriia</taxon>
        <taxon>Eggerthellales</taxon>
        <taxon>Eggerthellaceae</taxon>
        <taxon>Slackia</taxon>
    </lineage>
</organism>
<dbReference type="SUPFAM" id="SSF51735">
    <property type="entry name" value="NAD(P)-binding Rossmann-fold domains"/>
    <property type="match status" value="1"/>
</dbReference>
<evidence type="ECO:0000256" key="5">
    <source>
        <dbReference type="ARBA" id="ARBA00023027"/>
    </source>
</evidence>
<keyword evidence="4" id="KW-0630">Potassium</keyword>
<evidence type="ECO:0000313" key="11">
    <source>
        <dbReference type="Proteomes" id="UP000253975"/>
    </source>
</evidence>
<evidence type="ECO:0000256" key="4">
    <source>
        <dbReference type="ARBA" id="ARBA00022958"/>
    </source>
</evidence>
<dbReference type="PROSITE" id="PS51202">
    <property type="entry name" value="RCK_C"/>
    <property type="match status" value="1"/>
</dbReference>
<keyword evidence="6" id="KW-0406">Ion transport</keyword>